<accession>A0A2I2FPC1</accession>
<reference evidence="2 3" key="1">
    <citation type="submission" date="2017-12" db="EMBL/GenBank/DDBJ databases">
        <authorList>
            <consortium name="DOE Joint Genome Institute"/>
            <person name="Haridas S."/>
            <person name="Kjaerbolling I."/>
            <person name="Vesth T.C."/>
            <person name="Frisvad J.C."/>
            <person name="Nybo J.L."/>
            <person name="Theobald S."/>
            <person name="Kuo A."/>
            <person name="Bowyer P."/>
            <person name="Matsuda Y."/>
            <person name="Mondo S."/>
            <person name="Lyhne E.K."/>
            <person name="Kogle M.E."/>
            <person name="Clum A."/>
            <person name="Lipzen A."/>
            <person name="Salamov A."/>
            <person name="Ngan C.Y."/>
            <person name="Daum C."/>
            <person name="Chiniquy J."/>
            <person name="Barry K."/>
            <person name="LaButti K."/>
            <person name="Simmons B.A."/>
            <person name="Magnuson J.K."/>
            <person name="Mortensen U.H."/>
            <person name="Larsen T.O."/>
            <person name="Grigoriev I.V."/>
            <person name="Baker S.E."/>
            <person name="Andersen M.R."/>
            <person name="Nordberg H.P."/>
            <person name="Cantor M.N."/>
            <person name="Hua S.X."/>
        </authorList>
    </citation>
    <scope>NUCLEOTIDE SEQUENCE [LARGE SCALE GENOMIC DNA]</scope>
    <source>
        <strain evidence="2 3">CBS 102.13</strain>
    </source>
</reference>
<evidence type="ECO:0000313" key="3">
    <source>
        <dbReference type="Proteomes" id="UP000234585"/>
    </source>
</evidence>
<dbReference type="OrthoDB" id="3922785at2759"/>
<dbReference type="AlphaFoldDB" id="A0A2I2FPC1"/>
<evidence type="ECO:0000256" key="1">
    <source>
        <dbReference type="SAM" id="MobiDB-lite"/>
    </source>
</evidence>
<gene>
    <name evidence="2" type="ORF">BDW47DRAFT_97254</name>
</gene>
<dbReference type="EMBL" id="KZ559117">
    <property type="protein sequence ID" value="PLB42479.1"/>
    <property type="molecule type" value="Genomic_DNA"/>
</dbReference>
<sequence length="428" mass="47204">MLSKSSSHSVQPFKYVDICQSQSSASLCDLTVGRLRVDCCFLMSKMRWGQLRDQDSGLMYLDLTFHQPADCKLAQATITLSFQGLQNSPRTVTPTGLEVTEFFGPQTLSGEKRERQVSNAFEANPKFGAASTSVEGIGISRRSEVSYASRWKFTGTRFAADTSSDSFTRNSRYRQLVWHLEENELERQAVHHSIVHTALAFHHNSTPFYLDVQVEVKMRRWRHRLQQRLICPPRGQKAITRAKIEPAPDKSADPQFPQLARNLNQALIEENLHPVVEVSDPKPAAALADNFQDQDPDTEADSQYLPNETLLALARQLTGQEPPSVSTKSSLGLPTQTAESSSPTLVGSAASSNEMDDQTATKSAVPDAGDSLFSVPTAEVAKANAIHDNGLYIFLSVTRQILQLLEATIALLILGLGRLHSVLAQAKK</sequence>
<keyword evidence="3" id="KW-1185">Reference proteome</keyword>
<feature type="region of interest" description="Disordered" evidence="1">
    <location>
        <begin position="317"/>
        <end position="368"/>
    </location>
</feature>
<protein>
    <submittedName>
        <fullName evidence="2">Uncharacterized protein</fullName>
    </submittedName>
</protein>
<organism evidence="2 3">
    <name type="scientific">Aspergillus candidus</name>
    <dbReference type="NCBI Taxonomy" id="41067"/>
    <lineage>
        <taxon>Eukaryota</taxon>
        <taxon>Fungi</taxon>
        <taxon>Dikarya</taxon>
        <taxon>Ascomycota</taxon>
        <taxon>Pezizomycotina</taxon>
        <taxon>Eurotiomycetes</taxon>
        <taxon>Eurotiomycetidae</taxon>
        <taxon>Eurotiales</taxon>
        <taxon>Aspergillaceae</taxon>
        <taxon>Aspergillus</taxon>
        <taxon>Aspergillus subgen. Circumdati</taxon>
    </lineage>
</organism>
<evidence type="ECO:0000313" key="2">
    <source>
        <dbReference type="EMBL" id="PLB42479.1"/>
    </source>
</evidence>
<dbReference type="STRING" id="41067.A0A2I2FPC1"/>
<name>A0A2I2FPC1_ASPCN</name>
<dbReference type="RefSeq" id="XP_024676491.1">
    <property type="nucleotide sequence ID" value="XM_024820380.1"/>
</dbReference>
<proteinExistence type="predicted"/>
<dbReference type="GeneID" id="36527540"/>
<feature type="compositionally biased region" description="Polar residues" evidence="1">
    <location>
        <begin position="317"/>
        <end position="362"/>
    </location>
</feature>
<dbReference type="Proteomes" id="UP000234585">
    <property type="component" value="Unassembled WGS sequence"/>
</dbReference>